<dbReference type="EMBL" id="JAEAOA010001954">
    <property type="protein sequence ID" value="KAK3579227.1"/>
    <property type="molecule type" value="Genomic_DNA"/>
</dbReference>
<evidence type="ECO:0000313" key="2">
    <source>
        <dbReference type="Proteomes" id="UP001195483"/>
    </source>
</evidence>
<protein>
    <submittedName>
        <fullName evidence="1">Uncharacterized protein</fullName>
    </submittedName>
</protein>
<reference evidence="1" key="3">
    <citation type="submission" date="2023-05" db="EMBL/GenBank/DDBJ databases">
        <authorList>
            <person name="Smith C.H."/>
        </authorList>
    </citation>
    <scope>NUCLEOTIDE SEQUENCE</scope>
    <source>
        <strain evidence="1">CHS0354</strain>
        <tissue evidence="1">Mantle</tissue>
    </source>
</reference>
<reference evidence="1" key="1">
    <citation type="journal article" date="2021" name="Genome Biol. Evol.">
        <title>A High-Quality Reference Genome for a Parasitic Bivalve with Doubly Uniparental Inheritance (Bivalvia: Unionida).</title>
        <authorList>
            <person name="Smith C.H."/>
        </authorList>
    </citation>
    <scope>NUCLEOTIDE SEQUENCE</scope>
    <source>
        <strain evidence="1">CHS0354</strain>
    </source>
</reference>
<name>A0AAE0VJL2_9BIVA</name>
<evidence type="ECO:0000313" key="1">
    <source>
        <dbReference type="EMBL" id="KAK3579227.1"/>
    </source>
</evidence>
<organism evidence="1 2">
    <name type="scientific">Potamilus streckersoni</name>
    <dbReference type="NCBI Taxonomy" id="2493646"/>
    <lineage>
        <taxon>Eukaryota</taxon>
        <taxon>Metazoa</taxon>
        <taxon>Spiralia</taxon>
        <taxon>Lophotrochozoa</taxon>
        <taxon>Mollusca</taxon>
        <taxon>Bivalvia</taxon>
        <taxon>Autobranchia</taxon>
        <taxon>Heteroconchia</taxon>
        <taxon>Palaeoheterodonta</taxon>
        <taxon>Unionida</taxon>
        <taxon>Unionoidea</taxon>
        <taxon>Unionidae</taxon>
        <taxon>Ambleminae</taxon>
        <taxon>Lampsilini</taxon>
        <taxon>Potamilus</taxon>
    </lineage>
</organism>
<proteinExistence type="predicted"/>
<keyword evidence="2" id="KW-1185">Reference proteome</keyword>
<reference evidence="1" key="2">
    <citation type="journal article" date="2021" name="Genome Biol. Evol.">
        <title>Developing a high-quality reference genome for a parasitic bivalve with doubly uniparental inheritance (Bivalvia: Unionida).</title>
        <authorList>
            <person name="Smith C.H."/>
        </authorList>
    </citation>
    <scope>NUCLEOTIDE SEQUENCE</scope>
    <source>
        <strain evidence="1">CHS0354</strain>
        <tissue evidence="1">Mantle</tissue>
    </source>
</reference>
<dbReference type="AlphaFoldDB" id="A0AAE0VJL2"/>
<dbReference type="Proteomes" id="UP001195483">
    <property type="component" value="Unassembled WGS sequence"/>
</dbReference>
<gene>
    <name evidence="1" type="ORF">CHS0354_033296</name>
</gene>
<comment type="caution">
    <text evidence="1">The sequence shown here is derived from an EMBL/GenBank/DDBJ whole genome shotgun (WGS) entry which is preliminary data.</text>
</comment>
<sequence>MCCNTCTCNQDIMKLLHYTVYTIFLAGLVSVQASPDVLEAENAAFFEGKQVIPRSDASGQATLKIYKGQAVSIEFCLTKHSEIEVQNVWYSNDGESDLITVTVDNKGLGKVVTEPLNKDGEGWNIFRPSGPLGSIVYLSEGRHQISFYVEKGDEYGVEIDKIELLLHNGKEENSLDCKVFCFDDISYDHGIADTGFGLYTSKGKLVQKSKKTLCAEEDNIHIPIFHDSARKYIISANLPQYTSFANSRMADWENCKMTQSLWSFRDIELSQTQRVTQASGVATMSVTPLDTDQQSHLISYGLIIEFSLDGPSLGMMDSELGSIIKVYFRGIIMPVDVSMQYFGRRSQWSESTNKTVHSNKTWDTWNVPDFAWREGRGNSIRLTITAFKEDQIQIGEIVMDKRGQVIDQSLMAYYDGMTIIEVVDMDVWWRVNETMTLKTLNNGRVFQGVDYFRIYRKIPWSEKDFCQVFVMYQDGNVRLLPITPHGLDWIPFGSSILIGQSDHMAFRPAAPLRHADIDPKELTIQLTYWDGSFLSLKLDITMKETMVIVSDAVYARPLASYPFLTFRSMWVADGNADVDHVGVDGNEPHHILSGWETLRGTSYAFFRKCISKHNTLSPDLRVKIID</sequence>
<accession>A0AAE0VJL2</accession>
<dbReference type="Gene3D" id="2.60.120.260">
    <property type="entry name" value="Galactose-binding domain-like"/>
    <property type="match status" value="1"/>
</dbReference>